<dbReference type="STRING" id="1266660.A0A1G4K5C8"/>
<evidence type="ECO:0000256" key="11">
    <source>
        <dbReference type="ARBA" id="ARBA00032212"/>
    </source>
</evidence>
<dbReference type="GO" id="GO:0070058">
    <property type="term" value="P:tRNA gene clustering"/>
    <property type="evidence" value="ECO:0007669"/>
    <property type="project" value="EnsemblFungi"/>
</dbReference>
<dbReference type="Proteomes" id="UP000190274">
    <property type="component" value="Chromosome H"/>
</dbReference>
<evidence type="ECO:0000256" key="10">
    <source>
        <dbReference type="ARBA" id="ARBA00023315"/>
    </source>
</evidence>
<evidence type="ECO:0000256" key="7">
    <source>
        <dbReference type="ARBA" id="ARBA00022833"/>
    </source>
</evidence>
<keyword evidence="15" id="KW-1185">Reference proteome</keyword>
<protein>
    <recommendedName>
        <fullName evidence="3">N-acetyltransferase ECO1</fullName>
    </recommendedName>
    <alternativeName>
        <fullName evidence="11">Establishment of cohesion protein 1</fullName>
    </alternativeName>
</protein>
<dbReference type="GO" id="GO:0061733">
    <property type="term" value="F:protein-lysine-acetyltransferase activity"/>
    <property type="evidence" value="ECO:0007669"/>
    <property type="project" value="TreeGrafter"/>
</dbReference>
<dbReference type="GO" id="GO:0008270">
    <property type="term" value="F:zinc ion binding"/>
    <property type="evidence" value="ECO:0007669"/>
    <property type="project" value="UniProtKB-KW"/>
</dbReference>
<dbReference type="GO" id="GO:0034087">
    <property type="term" value="P:establishment of mitotic sister chromatid cohesion"/>
    <property type="evidence" value="ECO:0007669"/>
    <property type="project" value="EnsemblFungi"/>
</dbReference>
<dbReference type="GO" id="GO:0043596">
    <property type="term" value="C:nuclear replication fork"/>
    <property type="evidence" value="ECO:0007669"/>
    <property type="project" value="EnsemblFungi"/>
</dbReference>
<evidence type="ECO:0000256" key="6">
    <source>
        <dbReference type="ARBA" id="ARBA00022771"/>
    </source>
</evidence>
<dbReference type="Gene3D" id="3.40.630.30">
    <property type="match status" value="1"/>
</dbReference>
<accession>A0A1G4K5C8</accession>
<dbReference type="AlphaFoldDB" id="A0A1G4K5C8"/>
<evidence type="ECO:0000256" key="1">
    <source>
        <dbReference type="ARBA" id="ARBA00004123"/>
    </source>
</evidence>
<keyword evidence="8" id="KW-0539">Nucleus</keyword>
<dbReference type="InterPro" id="IPR016181">
    <property type="entry name" value="Acyl_CoA_acyltransferase"/>
</dbReference>
<feature type="domain" description="N-acetyltransferase ESCO acetyl-transferase" evidence="13">
    <location>
        <begin position="209"/>
        <end position="270"/>
    </location>
</feature>
<evidence type="ECO:0000256" key="5">
    <source>
        <dbReference type="ARBA" id="ARBA00022723"/>
    </source>
</evidence>
<keyword evidence="10" id="KW-0012">Acyltransferase</keyword>
<dbReference type="GO" id="GO:0034089">
    <property type="term" value="P:establishment of meiotic sister chromatid cohesion"/>
    <property type="evidence" value="ECO:0007669"/>
    <property type="project" value="EnsemblFungi"/>
</dbReference>
<evidence type="ECO:0000256" key="3">
    <source>
        <dbReference type="ARBA" id="ARBA00022043"/>
    </source>
</evidence>
<sequence>MIRAGKSKQSTPKRKALGQSRLIFGKQREAKPFQCLECSLSYSPSVIQDIAAHAKHHDLHLCGKRWSPKWGEVVQSFSRSIPVKHRRNNNDCGPVTGAKEICTGAGTDQIVQISKTRSSEVKATLEIMHIVNEELQAPHDENHFWIGDSGINNNTQRRSLKSSDGSAFAYIRGGRAVGIITVEILNEVDERGRWMICDSAHVVPGVRPPVKLGISRIWVCKKERGGHIATRLLEAARHHTISGLEIAKWEMAWSQPSESGGKLAKSYNSVNHPKSGNVLIPCYI</sequence>
<keyword evidence="9" id="KW-0131">Cell cycle</keyword>
<keyword evidence="7" id="KW-0862">Zinc</keyword>
<feature type="domain" description="N-acetyltransferase ESCO zinc-finger" evidence="12">
    <location>
        <begin position="19"/>
        <end position="58"/>
    </location>
</feature>
<evidence type="ECO:0000259" key="12">
    <source>
        <dbReference type="Pfam" id="PF13878"/>
    </source>
</evidence>
<keyword evidence="4" id="KW-0808">Transferase</keyword>
<dbReference type="GO" id="GO:0006302">
    <property type="term" value="P:double-strand break repair"/>
    <property type="evidence" value="ECO:0007669"/>
    <property type="project" value="EnsemblFungi"/>
</dbReference>
<evidence type="ECO:0000256" key="9">
    <source>
        <dbReference type="ARBA" id="ARBA00023306"/>
    </source>
</evidence>
<dbReference type="Pfam" id="PF13878">
    <property type="entry name" value="zf-C2H2_3"/>
    <property type="match status" value="1"/>
</dbReference>
<comment type="similarity">
    <text evidence="2">Belongs to the acetyltransferase family. ECO subfamily.</text>
</comment>
<proteinExistence type="inferred from homology"/>
<dbReference type="InterPro" id="IPR028009">
    <property type="entry name" value="ESCO_Acetyltransf_dom"/>
</dbReference>
<dbReference type="GO" id="GO:0032200">
    <property type="term" value="P:telomere organization"/>
    <property type="evidence" value="ECO:0007669"/>
    <property type="project" value="EnsemblFungi"/>
</dbReference>
<dbReference type="GO" id="GO:0140588">
    <property type="term" value="P:chromatin looping"/>
    <property type="evidence" value="ECO:0007669"/>
    <property type="project" value="EnsemblFungi"/>
</dbReference>
<dbReference type="OrthoDB" id="428854at2759"/>
<dbReference type="GO" id="GO:0003682">
    <property type="term" value="F:chromatin binding"/>
    <property type="evidence" value="ECO:0007669"/>
    <property type="project" value="EnsemblFungi"/>
</dbReference>
<name>A0A1G4K5C8_9SACH</name>
<comment type="subcellular location">
    <subcellularLocation>
        <location evidence="1">Nucleus</location>
    </subcellularLocation>
</comment>
<dbReference type="GO" id="GO:0007088">
    <property type="term" value="P:regulation of mitotic nuclear division"/>
    <property type="evidence" value="ECO:0007669"/>
    <property type="project" value="EnsemblFungi"/>
</dbReference>
<dbReference type="PANTHER" id="PTHR45884:SF2">
    <property type="entry name" value="N-ACETYLTRANSFERASE ECO"/>
    <property type="match status" value="1"/>
</dbReference>
<gene>
    <name evidence="14" type="ORF">LADA_0H16798G</name>
</gene>
<evidence type="ECO:0000313" key="15">
    <source>
        <dbReference type="Proteomes" id="UP000190274"/>
    </source>
</evidence>
<dbReference type="GO" id="GO:0006260">
    <property type="term" value="P:DNA replication"/>
    <property type="evidence" value="ECO:0007669"/>
    <property type="project" value="EnsemblFungi"/>
</dbReference>
<reference evidence="14 15" key="1">
    <citation type="submission" date="2016-03" db="EMBL/GenBank/DDBJ databases">
        <authorList>
            <person name="Devillers H."/>
        </authorList>
    </citation>
    <scope>NUCLEOTIDE SEQUENCE [LARGE SCALE GENOMIC DNA]</scope>
    <source>
        <strain evidence="14">CBS 10888</strain>
    </source>
</reference>
<evidence type="ECO:0000313" key="14">
    <source>
        <dbReference type="EMBL" id="SCU99012.1"/>
    </source>
</evidence>
<dbReference type="SUPFAM" id="SSF55729">
    <property type="entry name" value="Acyl-CoA N-acyltransferases (Nat)"/>
    <property type="match status" value="1"/>
</dbReference>
<dbReference type="GO" id="GO:0000785">
    <property type="term" value="C:chromatin"/>
    <property type="evidence" value="ECO:0007669"/>
    <property type="project" value="EnsemblFungi"/>
</dbReference>
<dbReference type="InterPro" id="IPR028005">
    <property type="entry name" value="AcTrfase_ESCO_Znf_dom"/>
</dbReference>
<dbReference type="Pfam" id="PF13880">
    <property type="entry name" value="Acetyltransf_13"/>
    <property type="match status" value="1"/>
</dbReference>
<dbReference type="PANTHER" id="PTHR45884">
    <property type="entry name" value="N-ACETYLTRANSFERASE ECO"/>
    <property type="match status" value="1"/>
</dbReference>
<dbReference type="EMBL" id="LT598461">
    <property type="protein sequence ID" value="SCU99012.1"/>
    <property type="molecule type" value="Genomic_DNA"/>
</dbReference>
<evidence type="ECO:0000256" key="8">
    <source>
        <dbReference type="ARBA" id="ARBA00023242"/>
    </source>
</evidence>
<evidence type="ECO:0000256" key="2">
    <source>
        <dbReference type="ARBA" id="ARBA00005816"/>
    </source>
</evidence>
<keyword evidence="6" id="KW-0863">Zinc-finger</keyword>
<evidence type="ECO:0000256" key="4">
    <source>
        <dbReference type="ARBA" id="ARBA00022679"/>
    </source>
</evidence>
<evidence type="ECO:0000259" key="13">
    <source>
        <dbReference type="Pfam" id="PF13880"/>
    </source>
</evidence>
<dbReference type="GO" id="GO:0007076">
    <property type="term" value="P:mitotic chromosome condensation"/>
    <property type="evidence" value="ECO:0007669"/>
    <property type="project" value="EnsemblFungi"/>
</dbReference>
<organism evidence="14 15">
    <name type="scientific">Lachancea dasiensis</name>
    <dbReference type="NCBI Taxonomy" id="1072105"/>
    <lineage>
        <taxon>Eukaryota</taxon>
        <taxon>Fungi</taxon>
        <taxon>Dikarya</taxon>
        <taxon>Ascomycota</taxon>
        <taxon>Saccharomycotina</taxon>
        <taxon>Saccharomycetes</taxon>
        <taxon>Saccharomycetales</taxon>
        <taxon>Saccharomycetaceae</taxon>
        <taxon>Lachancea</taxon>
    </lineage>
</organism>
<keyword evidence="5" id="KW-0479">Metal-binding</keyword>